<dbReference type="Proteomes" id="UP000230423">
    <property type="component" value="Unassembled WGS sequence"/>
</dbReference>
<organism evidence="1 2">
    <name type="scientific">Teladorsagia circumcincta</name>
    <name type="common">Brown stomach worm</name>
    <name type="synonym">Ostertagia circumcincta</name>
    <dbReference type="NCBI Taxonomy" id="45464"/>
    <lineage>
        <taxon>Eukaryota</taxon>
        <taxon>Metazoa</taxon>
        <taxon>Ecdysozoa</taxon>
        <taxon>Nematoda</taxon>
        <taxon>Chromadorea</taxon>
        <taxon>Rhabditida</taxon>
        <taxon>Rhabditina</taxon>
        <taxon>Rhabditomorpha</taxon>
        <taxon>Strongyloidea</taxon>
        <taxon>Trichostrongylidae</taxon>
        <taxon>Teladorsagia</taxon>
    </lineage>
</organism>
<protein>
    <submittedName>
        <fullName evidence="1">Uncharacterized protein</fullName>
    </submittedName>
</protein>
<proteinExistence type="predicted"/>
<evidence type="ECO:0000313" key="2">
    <source>
        <dbReference type="Proteomes" id="UP000230423"/>
    </source>
</evidence>
<dbReference type="EMBL" id="KZ345025">
    <property type="protein sequence ID" value="PIO76884.1"/>
    <property type="molecule type" value="Genomic_DNA"/>
</dbReference>
<name>A0A2G9V305_TELCI</name>
<reference evidence="1 2" key="1">
    <citation type="submission" date="2015-09" db="EMBL/GenBank/DDBJ databases">
        <title>Draft genome of the parasitic nematode Teladorsagia circumcincta isolate WARC Sus (inbred).</title>
        <authorList>
            <person name="Mitreva M."/>
        </authorList>
    </citation>
    <scope>NUCLEOTIDE SEQUENCE [LARGE SCALE GENOMIC DNA]</scope>
    <source>
        <strain evidence="1 2">S</strain>
    </source>
</reference>
<sequence>MNKYLLLKIVNNRQDCYNITMEQYKDQNIHARKARGLLMNGTKKKWWLHMVQMMNNMGGPLKVWTRLDIDRVVGIGLGTGFVNDRHDD</sequence>
<accession>A0A2G9V305</accession>
<keyword evidence="2" id="KW-1185">Reference proteome</keyword>
<gene>
    <name evidence="1" type="ORF">TELCIR_01036</name>
</gene>
<evidence type="ECO:0000313" key="1">
    <source>
        <dbReference type="EMBL" id="PIO76884.1"/>
    </source>
</evidence>
<dbReference type="AlphaFoldDB" id="A0A2G9V305"/>